<keyword evidence="3" id="KW-0411">Iron-sulfur</keyword>
<evidence type="ECO:0000256" key="2">
    <source>
        <dbReference type="ARBA" id="ARBA00023004"/>
    </source>
</evidence>
<dbReference type="NCBIfam" id="NF038196">
    <property type="entry name" value="ferrodoxin_EFR1"/>
    <property type="match status" value="1"/>
</dbReference>
<feature type="domain" description="Flavodoxin-like" evidence="4">
    <location>
        <begin position="6"/>
        <end position="143"/>
    </location>
</feature>
<dbReference type="PROSITE" id="PS51379">
    <property type="entry name" value="4FE4S_FER_2"/>
    <property type="match status" value="1"/>
</dbReference>
<protein>
    <submittedName>
        <fullName evidence="6">Flavodoxin</fullName>
    </submittedName>
</protein>
<keyword evidence="1" id="KW-0479">Metal-binding</keyword>
<dbReference type="GO" id="GO:0010181">
    <property type="term" value="F:FMN binding"/>
    <property type="evidence" value="ECO:0007669"/>
    <property type="project" value="InterPro"/>
</dbReference>
<keyword evidence="7" id="KW-1185">Reference proteome</keyword>
<comment type="caution">
    <text evidence="6">The sequence shown here is derived from an EMBL/GenBank/DDBJ whole genome shotgun (WGS) entry which is preliminary data.</text>
</comment>
<dbReference type="AlphaFoldDB" id="A0A2T0BAY3"/>
<dbReference type="GO" id="GO:0051536">
    <property type="term" value="F:iron-sulfur cluster binding"/>
    <property type="evidence" value="ECO:0007669"/>
    <property type="project" value="UniProtKB-KW"/>
</dbReference>
<evidence type="ECO:0000313" key="6">
    <source>
        <dbReference type="EMBL" id="PRR81051.1"/>
    </source>
</evidence>
<dbReference type="PROSITE" id="PS50902">
    <property type="entry name" value="FLAVODOXIN_LIKE"/>
    <property type="match status" value="1"/>
</dbReference>
<dbReference type="Proteomes" id="UP000239471">
    <property type="component" value="Unassembled WGS sequence"/>
</dbReference>
<evidence type="ECO:0000256" key="3">
    <source>
        <dbReference type="ARBA" id="ARBA00023014"/>
    </source>
</evidence>
<evidence type="ECO:0000256" key="1">
    <source>
        <dbReference type="ARBA" id="ARBA00022723"/>
    </source>
</evidence>
<dbReference type="GO" id="GO:0046872">
    <property type="term" value="F:metal ion binding"/>
    <property type="evidence" value="ECO:0007669"/>
    <property type="project" value="UniProtKB-KW"/>
</dbReference>
<evidence type="ECO:0000259" key="4">
    <source>
        <dbReference type="PROSITE" id="PS50902"/>
    </source>
</evidence>
<name>A0A2T0BAY3_9CLOT</name>
<evidence type="ECO:0000259" key="5">
    <source>
        <dbReference type="PROSITE" id="PS51379"/>
    </source>
</evidence>
<dbReference type="SUPFAM" id="SSF52218">
    <property type="entry name" value="Flavoproteins"/>
    <property type="match status" value="1"/>
</dbReference>
<dbReference type="PROSITE" id="PS00198">
    <property type="entry name" value="4FE4S_FER_1"/>
    <property type="match status" value="1"/>
</dbReference>
<dbReference type="Gene3D" id="3.40.50.360">
    <property type="match status" value="1"/>
</dbReference>
<organism evidence="6 7">
    <name type="scientific">Clostridium vincentii</name>
    <dbReference type="NCBI Taxonomy" id="52704"/>
    <lineage>
        <taxon>Bacteria</taxon>
        <taxon>Bacillati</taxon>
        <taxon>Bacillota</taxon>
        <taxon>Clostridia</taxon>
        <taxon>Eubacteriales</taxon>
        <taxon>Clostridiaceae</taxon>
        <taxon>Clostridium</taxon>
    </lineage>
</organism>
<dbReference type="EMBL" id="PVXQ01000037">
    <property type="protein sequence ID" value="PRR81051.1"/>
    <property type="molecule type" value="Genomic_DNA"/>
</dbReference>
<reference evidence="6 7" key="1">
    <citation type="submission" date="2018-03" db="EMBL/GenBank/DDBJ databases">
        <title>Genome sequence of Clostridium vincentii DSM 10228.</title>
        <authorList>
            <person name="Poehlein A."/>
            <person name="Daniel R."/>
        </authorList>
    </citation>
    <scope>NUCLEOTIDE SEQUENCE [LARGE SCALE GENOMIC DNA]</scope>
    <source>
        <strain evidence="6 7">DSM 10228</strain>
    </source>
</reference>
<gene>
    <name evidence="6" type="ORF">CLVI_28090</name>
</gene>
<dbReference type="InterPro" id="IPR029039">
    <property type="entry name" value="Flavoprotein-like_sf"/>
</dbReference>
<dbReference type="InterPro" id="IPR047964">
    <property type="entry name" value="EFR1-like"/>
</dbReference>
<evidence type="ECO:0000313" key="7">
    <source>
        <dbReference type="Proteomes" id="UP000239471"/>
    </source>
</evidence>
<dbReference type="InterPro" id="IPR017896">
    <property type="entry name" value="4Fe4S_Fe-S-bd"/>
</dbReference>
<dbReference type="GO" id="GO:0016651">
    <property type="term" value="F:oxidoreductase activity, acting on NAD(P)H"/>
    <property type="evidence" value="ECO:0007669"/>
    <property type="project" value="UniProtKB-ARBA"/>
</dbReference>
<dbReference type="OrthoDB" id="9813995at2"/>
<dbReference type="Gene3D" id="3.30.70.20">
    <property type="match status" value="1"/>
</dbReference>
<keyword evidence="2" id="KW-0408">Iron</keyword>
<proteinExistence type="predicted"/>
<dbReference type="InterPro" id="IPR017900">
    <property type="entry name" value="4Fe4S_Fe_S_CS"/>
</dbReference>
<dbReference type="SUPFAM" id="SSF54862">
    <property type="entry name" value="4Fe-4S ferredoxins"/>
    <property type="match status" value="1"/>
</dbReference>
<accession>A0A2T0BAY3</accession>
<dbReference type="RefSeq" id="WP_106060729.1">
    <property type="nucleotide sequence ID" value="NZ_PVXQ01000037.1"/>
</dbReference>
<dbReference type="InterPro" id="IPR008254">
    <property type="entry name" value="Flavodoxin/NO_synth"/>
</dbReference>
<feature type="domain" description="4Fe-4S ferredoxin-type" evidence="5">
    <location>
        <begin position="217"/>
        <end position="246"/>
    </location>
</feature>
<sequence>MDNNKLLILYHSGAGSTKTLSEIYFEKLNSYFVDINSIDLEYDYTKLENYDFLIFAFPTYHCSPSPSMMEFINNMPVFNEPKKAFAFTTYGLYSGNTLREFINTCSSKNININGYSGYRAPATDGALLLPPVSFMFSYEKNITTKIMADIKKIDAIIKSDANTVKCPSFKLYTILNYPNKILGKAHKHKLKLLKENCVNCNKCVNDCIRKCWTKIGVYPQFKVDNCEFCFKCIHHCPNGAIVLSEKTQKKIKLNEKFYSKLKEKI</sequence>